<evidence type="ECO:0000313" key="1">
    <source>
        <dbReference type="EMBL" id="UXH43244.1"/>
    </source>
</evidence>
<keyword evidence="2" id="KW-1185">Reference proteome</keyword>
<proteinExistence type="predicted"/>
<gene>
    <name evidence="1" type="ORF">N5C46_16315</name>
</gene>
<sequence>MKKALSMLFLSTALVAAPLSTQAAGQPIEVKLQNYIGSKTALPFTTNGDYQVKGTSIFIQPGASYTMKVESGDLSLYKGSSLVKKFSGNVTIIPTITESMDRAMTIKGNSEKQYLGEVEFTVESGKYVRPVNHINLEDYLKGVVPAEMPSSWGANGGLDALKAQAVAARTFVLKKGNWSIYDGQSDQVYKGYDWDSHTTKAVNETQGEVLKNGDKYAEAFYSSSNGGRVFSNQNVWGSALVPYLQTKKDIYDAKFSPHSDWKVALSKSQFDNSELDLKKPESWWTDVKETDQTIISNMKTWLKSKKMIDGKSDIKIVEIKDMFFDIPDDSFTSTDVLKGKVSFTYYEKTDDGFVKNEDETIKLQTKTVEDRSYNIRFMLGTSIMKSPYVKSLDKNDESYTINGGGFGHGIGMSQYGAYQMSKEGNNFRTILGYYYPTTSVNRELDLGAYSHELEGIDRYETSVSVSDYGWENRSKAVVIGRGDLSIDALTGSVLAKKLDSPLLLTTSKSLPDTVLNEIKRLQPEKVYLLGGSNAIGTNVETQLKGLSFINDGDITRISGKERYETAVKVADEVNNKDEIFVVTKDEKSPDALSIASYASMMQIPILYTTKDTLHESVEAYMKEHDIKNVTIIGGQSAVSTGVERELSNLAPNVTRVYGLDRYQTSLTIAEKYSDQFEEKTLFFARGDVFIDALPASALAAAMKSPLVLTRKDALPDHVGDWLDKRTVLADTYFLGGNGAINETVRRDIQEAFAD</sequence>
<reference evidence="1" key="1">
    <citation type="submission" date="2022-09" db="EMBL/GenBank/DDBJ databases">
        <title>Complete genome sequence of Rossellomorea vietnamensis strain RL-WG62, a newly isolated PGPR with the potential for plant salinity stress alleviation.</title>
        <authorList>
            <person name="Ren L."/>
            <person name="Wang G."/>
            <person name="Hu H."/>
        </authorList>
    </citation>
    <scope>NUCLEOTIDE SEQUENCE</scope>
    <source>
        <strain evidence="1">RL-WG62</strain>
    </source>
</reference>
<protein>
    <submittedName>
        <fullName evidence="1">SpoIID/LytB domain-containing protein</fullName>
    </submittedName>
</protein>
<dbReference type="Proteomes" id="UP001064027">
    <property type="component" value="Chromosome"/>
</dbReference>
<evidence type="ECO:0000313" key="2">
    <source>
        <dbReference type="Proteomes" id="UP001064027"/>
    </source>
</evidence>
<accession>A0ACD4C3M1</accession>
<name>A0ACD4C3M1_9BACI</name>
<organism evidence="1 2">
    <name type="scientific">Rossellomorea vietnamensis</name>
    <dbReference type="NCBI Taxonomy" id="218284"/>
    <lineage>
        <taxon>Bacteria</taxon>
        <taxon>Bacillati</taxon>
        <taxon>Bacillota</taxon>
        <taxon>Bacilli</taxon>
        <taxon>Bacillales</taxon>
        <taxon>Bacillaceae</taxon>
        <taxon>Rossellomorea</taxon>
    </lineage>
</organism>
<dbReference type="EMBL" id="CP104558">
    <property type="protein sequence ID" value="UXH43244.1"/>
    <property type="molecule type" value="Genomic_DNA"/>
</dbReference>